<dbReference type="Gene3D" id="3.40.50.300">
    <property type="entry name" value="P-loop containing nucleotide triphosphate hydrolases"/>
    <property type="match status" value="1"/>
</dbReference>
<dbReference type="SMART" id="SM00490">
    <property type="entry name" value="HELICc"/>
    <property type="match status" value="1"/>
</dbReference>
<dbReference type="PROSITE" id="PS51194">
    <property type="entry name" value="HELICASE_CTER"/>
    <property type="match status" value="1"/>
</dbReference>
<evidence type="ECO:0008006" key="12">
    <source>
        <dbReference type="Google" id="ProtNLM"/>
    </source>
</evidence>
<name>A0A8H3UPL2_VENIN</name>
<dbReference type="GO" id="GO:0016787">
    <property type="term" value="F:hydrolase activity"/>
    <property type="evidence" value="ECO:0007669"/>
    <property type="project" value="UniProtKB-KW"/>
</dbReference>
<dbReference type="Proteomes" id="UP000433883">
    <property type="component" value="Unassembled WGS sequence"/>
</dbReference>
<feature type="compositionally biased region" description="Low complexity" evidence="7">
    <location>
        <begin position="61"/>
        <end position="74"/>
    </location>
</feature>
<evidence type="ECO:0000259" key="9">
    <source>
        <dbReference type="PROSITE" id="PS51194"/>
    </source>
</evidence>
<feature type="compositionally biased region" description="Acidic residues" evidence="7">
    <location>
        <begin position="92"/>
        <end position="106"/>
    </location>
</feature>
<keyword evidence="5" id="KW-0862">Zinc</keyword>
<evidence type="ECO:0000256" key="2">
    <source>
        <dbReference type="ARBA" id="ARBA00022741"/>
    </source>
</evidence>
<dbReference type="InterPro" id="IPR013083">
    <property type="entry name" value="Znf_RING/FYVE/PHD"/>
</dbReference>
<dbReference type="PANTHER" id="PTHR10799">
    <property type="entry name" value="SNF2/RAD54 HELICASE FAMILY"/>
    <property type="match status" value="1"/>
</dbReference>
<keyword evidence="2" id="KW-0547">Nucleotide-binding</keyword>
<reference evidence="10 11" key="1">
    <citation type="submission" date="2019-11" db="EMBL/GenBank/DDBJ databases">
        <title>Venturia inaequalis Genome Resource.</title>
        <authorList>
            <person name="Lichtner F.J."/>
        </authorList>
    </citation>
    <scope>NUCLEOTIDE SEQUENCE [LARGE SCALE GENOMIC DNA]</scope>
    <source>
        <strain evidence="10">Bline_iso_100314</strain>
    </source>
</reference>
<feature type="domain" description="Helicase C-terminal" evidence="9">
    <location>
        <begin position="635"/>
        <end position="796"/>
    </location>
</feature>
<dbReference type="InterPro" id="IPR049730">
    <property type="entry name" value="SNF2/RAD54-like_C"/>
</dbReference>
<keyword evidence="4" id="KW-0378">Hydrolase</keyword>
<evidence type="ECO:0000256" key="4">
    <source>
        <dbReference type="ARBA" id="ARBA00022801"/>
    </source>
</evidence>
<keyword evidence="6" id="KW-0067">ATP-binding</keyword>
<organism evidence="10 11">
    <name type="scientific">Venturia inaequalis</name>
    <name type="common">Apple scab fungus</name>
    <dbReference type="NCBI Taxonomy" id="5025"/>
    <lineage>
        <taxon>Eukaryota</taxon>
        <taxon>Fungi</taxon>
        <taxon>Dikarya</taxon>
        <taxon>Ascomycota</taxon>
        <taxon>Pezizomycotina</taxon>
        <taxon>Dothideomycetes</taxon>
        <taxon>Pleosporomycetidae</taxon>
        <taxon>Venturiales</taxon>
        <taxon>Venturiaceae</taxon>
        <taxon>Venturia</taxon>
    </lineage>
</organism>
<evidence type="ECO:0000256" key="1">
    <source>
        <dbReference type="ARBA" id="ARBA00022723"/>
    </source>
</evidence>
<dbReference type="Pfam" id="PF00628">
    <property type="entry name" value="PHD"/>
    <property type="match status" value="1"/>
</dbReference>
<sequence length="1330" mass="148703">MAPPQRTIRPKLTASSLLNSFKPQQSPTSVTQARKMSSAERDLRARAAPVSYVIPDDSDDSPSPSSPSDASAFESPDKVKRDFGKRRLKNLDEDEEESEEESEEEPASPLPENRSIEGGRSMRPRSVLKAVPTSGHIVFKKKKRSKKQSTSQSANKDARRAAMTARAKLRDDIEHGTKLQQDRFLLAHKNFFTPLLQENSYLQKLEAAHSSDQAPAFVPYEPITKQPDGINATVKPYQLRGLEFLVHLYRNGMSGILGDEMGLGKTLQTLSLFQFIKNEDARNGLAGEARPFLVVCPLSVLSNWVAEARKFTPGLKVLRFHGPISERAAMKNVARPTAISARARKKTSNNVTLTSDIGTDGPFDIIVTTYEAYRAEVAWFKSAFVWRYLVLDEGHKIKNSETDVSKSLQGIKAEYRLLLTGTPLQNNLAEMWSLLHWLLPNVFPVNTKDLFTKSFDLTRGMVDKGVMDHARHLLELLMLRRMKDTQGVDLNLPTKTEVRLFLPLTPLQKQWYTRLLTKQSETVLEEVFKGALEKEKVTIRETTPELSSAAPGTPISMDATGNAGVDSSFWEMGTEIPGETKGAKKSEWQRLLNLVMQLRKCCTHPYLIPDAAPNPSFIGDHITQASGKFMALDTIVKELVLKQKKKILIFSNFTSVLDWTEDLLTNLSDYGTKFKHLRLDGQTKRARRNLHIRLFQDMGSEIKVMLISTKAGGLGLNLTAATEAVFLDEDWNPQVDLQAEARCHRIGQTKPVTIYKLCTQGTVEEQMLGRISKKLYLSARITDSMQSVHETSSRKKADAKAEAEEQNAVLGNFSQLKSLLRRGAQTLVHKQIDLQEMASWDMKTLLQNTQDKSAEALDGAEDADEDKWLSTMEKVECAVFDGQRFERKGKQEKESLILEGVSREDRRKGKNTTVMIDGYAVSKNTVGNGQWEAVATLAGKDPRLAEPKRAKKAEIVNQEWCQICHDGGDLVLCNGCPRSLHPSCLGSAEGKAALKAWNYYCPQHNCYDCSKKSGEVGDMIYRCRWCEHGFCEDCLDWDNTTLLGDTLDEYQVLDHQPMEQAYYIVCADCNAAEDLHEGFATTAAYHKEQLANKLLDEGRADDLPALTDAPTASYNSEVSTPADFGAPTLVMPKVEDVEGEMKKEDAFSAMMKVDKTRLVVTNGEKKSKKNVDRMSSGSKRTFAELVDEIDEVGHDKLSMSTPTPIPQQWDPRSVLDIYPAHGPLTCSGKAKQGTRRCGWELPEETENRIETVLAQIAALQPREAIRRGFLRSLAVLALCEGRKNERFSGHRGQLNQLVEGWTDVITQAFPEERPLFPPTVGGLTLDVITR</sequence>
<dbReference type="InterPro" id="IPR000330">
    <property type="entry name" value="SNF2_N"/>
</dbReference>
<dbReference type="PROSITE" id="PS51192">
    <property type="entry name" value="HELICASE_ATP_BIND_1"/>
    <property type="match status" value="1"/>
</dbReference>
<dbReference type="InterPro" id="IPR001650">
    <property type="entry name" value="Helicase_C-like"/>
</dbReference>
<dbReference type="GO" id="GO:0008270">
    <property type="term" value="F:zinc ion binding"/>
    <property type="evidence" value="ECO:0007669"/>
    <property type="project" value="UniProtKB-KW"/>
</dbReference>
<dbReference type="SMART" id="SM00249">
    <property type="entry name" value="PHD"/>
    <property type="match status" value="1"/>
</dbReference>
<dbReference type="InterPro" id="IPR019787">
    <property type="entry name" value="Znf_PHD-finger"/>
</dbReference>
<dbReference type="SUPFAM" id="SSF52540">
    <property type="entry name" value="P-loop containing nucleoside triphosphate hydrolases"/>
    <property type="match status" value="2"/>
</dbReference>
<dbReference type="InterPro" id="IPR011011">
    <property type="entry name" value="Znf_FYVE_PHD"/>
</dbReference>
<feature type="domain" description="Helicase ATP-binding" evidence="8">
    <location>
        <begin position="246"/>
        <end position="441"/>
    </location>
</feature>
<evidence type="ECO:0000313" key="11">
    <source>
        <dbReference type="Proteomes" id="UP000433883"/>
    </source>
</evidence>
<evidence type="ECO:0000256" key="7">
    <source>
        <dbReference type="SAM" id="MobiDB-lite"/>
    </source>
</evidence>
<dbReference type="Pfam" id="PF00176">
    <property type="entry name" value="SNF2-rel_dom"/>
    <property type="match status" value="1"/>
</dbReference>
<comment type="caution">
    <text evidence="10">The sequence shown here is derived from an EMBL/GenBank/DDBJ whole genome shotgun (WGS) entry which is preliminary data.</text>
</comment>
<keyword evidence="1" id="KW-0479">Metal-binding</keyword>
<evidence type="ECO:0000256" key="3">
    <source>
        <dbReference type="ARBA" id="ARBA00022771"/>
    </source>
</evidence>
<dbReference type="CDD" id="cd18793">
    <property type="entry name" value="SF2_C_SNF"/>
    <property type="match status" value="1"/>
</dbReference>
<keyword evidence="3" id="KW-0863">Zinc-finger</keyword>
<feature type="region of interest" description="Disordered" evidence="7">
    <location>
        <begin position="1"/>
        <end position="168"/>
    </location>
</feature>
<gene>
    <name evidence="10" type="ORF">BLS_003767</name>
</gene>
<dbReference type="FunFam" id="3.40.50.10810:FF:000114">
    <property type="entry name" value="DNA repair protein rad8"/>
    <property type="match status" value="1"/>
</dbReference>
<feature type="compositionally biased region" description="Polar residues" evidence="7">
    <location>
        <begin position="13"/>
        <end position="35"/>
    </location>
</feature>
<evidence type="ECO:0000256" key="6">
    <source>
        <dbReference type="ARBA" id="ARBA00022840"/>
    </source>
</evidence>
<dbReference type="InterPro" id="IPR019786">
    <property type="entry name" value="Zinc_finger_PHD-type_CS"/>
</dbReference>
<dbReference type="GO" id="GO:0005524">
    <property type="term" value="F:ATP binding"/>
    <property type="evidence" value="ECO:0007669"/>
    <property type="project" value="InterPro"/>
</dbReference>
<dbReference type="CDD" id="cd17919">
    <property type="entry name" value="DEXHc_Snf"/>
    <property type="match status" value="1"/>
</dbReference>
<dbReference type="Pfam" id="PF00271">
    <property type="entry name" value="Helicase_C"/>
    <property type="match status" value="1"/>
</dbReference>
<evidence type="ECO:0000259" key="8">
    <source>
        <dbReference type="PROSITE" id="PS51192"/>
    </source>
</evidence>
<dbReference type="SUPFAM" id="SSF57903">
    <property type="entry name" value="FYVE/PHD zinc finger"/>
    <property type="match status" value="1"/>
</dbReference>
<evidence type="ECO:0000256" key="5">
    <source>
        <dbReference type="ARBA" id="ARBA00022833"/>
    </source>
</evidence>
<dbReference type="PROSITE" id="PS01359">
    <property type="entry name" value="ZF_PHD_1"/>
    <property type="match status" value="1"/>
</dbReference>
<protein>
    <recommendedName>
        <fullName evidence="12">ISWI chromatin-remodeling complex ATPase ISW2</fullName>
    </recommendedName>
</protein>
<dbReference type="SMART" id="SM00487">
    <property type="entry name" value="DEXDc"/>
    <property type="match status" value="1"/>
</dbReference>
<dbReference type="InterPro" id="IPR038718">
    <property type="entry name" value="SNF2-like_sf"/>
</dbReference>
<proteinExistence type="predicted"/>
<dbReference type="InterPro" id="IPR001965">
    <property type="entry name" value="Znf_PHD"/>
</dbReference>
<dbReference type="Gene3D" id="3.40.50.10810">
    <property type="entry name" value="Tandem AAA-ATPase domain"/>
    <property type="match status" value="1"/>
</dbReference>
<feature type="compositionally biased region" description="Basic residues" evidence="7">
    <location>
        <begin position="138"/>
        <end position="147"/>
    </location>
</feature>
<evidence type="ECO:0000313" key="10">
    <source>
        <dbReference type="EMBL" id="KAE9973056.1"/>
    </source>
</evidence>
<dbReference type="InterPro" id="IPR014001">
    <property type="entry name" value="Helicase_ATP-bd"/>
</dbReference>
<dbReference type="EMBL" id="WNWQ01000244">
    <property type="protein sequence ID" value="KAE9973056.1"/>
    <property type="molecule type" value="Genomic_DNA"/>
</dbReference>
<dbReference type="Gene3D" id="3.30.40.10">
    <property type="entry name" value="Zinc/RING finger domain, C3HC4 (zinc finger)"/>
    <property type="match status" value="1"/>
</dbReference>
<dbReference type="InterPro" id="IPR027417">
    <property type="entry name" value="P-loop_NTPase"/>
</dbReference>
<accession>A0A8H3UPL2</accession>